<dbReference type="InterPro" id="IPR051604">
    <property type="entry name" value="Ergot_Alk_Oxidoreductase"/>
</dbReference>
<feature type="domain" description="NmrA-like" evidence="1">
    <location>
        <begin position="4"/>
        <end position="258"/>
    </location>
</feature>
<dbReference type="InterPro" id="IPR008030">
    <property type="entry name" value="NmrA-like"/>
</dbReference>
<comment type="caution">
    <text evidence="2">The sequence shown here is derived from an EMBL/GenBank/DDBJ whole genome shotgun (WGS) entry which is preliminary data.</text>
</comment>
<evidence type="ECO:0000313" key="2">
    <source>
        <dbReference type="EMBL" id="GER92187.1"/>
    </source>
</evidence>
<sequence length="288" mass="30415">MAMSILVIGATGTIGKEVIKQLTTLGIPVRALVHSPEKAASIAGPGVEAVIGDLGKPETIEAAMHGITKVFLNSPSDLQKVAWESNVIQSAKRAGITHIVKISALGVSPDSPLGIARQHAQIQQELSESGIAYTVLQPHSFMQNLLANASTIVPNAVFYAPMRDGKIGIVDARDIAAVAVAALTESGHENQIYVITGPEALSYSDLAEKFSKVLGKPVTYVNVPPEAARQAMVASGMPEWLADDLLGLMGVFAAGQAAIVTNTVAEVTHKQPISFEQFVIDYQARFRA</sequence>
<dbReference type="PANTHER" id="PTHR43162:SF1">
    <property type="entry name" value="PRESTALK A DIFFERENTIATION PROTEIN A"/>
    <property type="match status" value="1"/>
</dbReference>
<protein>
    <submittedName>
        <fullName evidence="2">NAD(P)-dependent oxidoreductase</fullName>
    </submittedName>
</protein>
<reference evidence="2 3" key="1">
    <citation type="submission" date="2019-10" db="EMBL/GenBank/DDBJ databases">
        <title>Dictyobacter vulcani sp. nov., within the class Ktedonobacteria, isolated from soil of volcanic Mt. Zao.</title>
        <authorList>
            <person name="Zheng Y."/>
            <person name="Wang C.M."/>
            <person name="Sakai Y."/>
            <person name="Abe K."/>
            <person name="Yokota A."/>
            <person name="Yabe S."/>
        </authorList>
    </citation>
    <scope>NUCLEOTIDE SEQUENCE [LARGE SCALE GENOMIC DNA]</scope>
    <source>
        <strain evidence="2 3">W12</strain>
    </source>
</reference>
<keyword evidence="3" id="KW-1185">Reference proteome</keyword>
<dbReference type="AlphaFoldDB" id="A0A5J4L0A2"/>
<dbReference type="InterPro" id="IPR036291">
    <property type="entry name" value="NAD(P)-bd_dom_sf"/>
</dbReference>
<name>A0A5J4L0A2_9CHLR</name>
<gene>
    <name evidence="2" type="ORF">KDW_63490</name>
</gene>
<proteinExistence type="predicted"/>
<dbReference type="Gene3D" id="3.90.25.10">
    <property type="entry name" value="UDP-galactose 4-epimerase, domain 1"/>
    <property type="match status" value="1"/>
</dbReference>
<dbReference type="Proteomes" id="UP000326912">
    <property type="component" value="Unassembled WGS sequence"/>
</dbReference>
<dbReference type="Gene3D" id="3.40.50.720">
    <property type="entry name" value="NAD(P)-binding Rossmann-like Domain"/>
    <property type="match status" value="1"/>
</dbReference>
<organism evidence="2 3">
    <name type="scientific">Dictyobacter vulcani</name>
    <dbReference type="NCBI Taxonomy" id="2607529"/>
    <lineage>
        <taxon>Bacteria</taxon>
        <taxon>Bacillati</taxon>
        <taxon>Chloroflexota</taxon>
        <taxon>Ktedonobacteria</taxon>
        <taxon>Ktedonobacterales</taxon>
        <taxon>Dictyobacteraceae</taxon>
        <taxon>Dictyobacter</taxon>
    </lineage>
</organism>
<dbReference type="RefSeq" id="WP_151759736.1">
    <property type="nucleotide sequence ID" value="NZ_BKZW01000006.1"/>
</dbReference>
<accession>A0A5J4L0A2</accession>
<dbReference type="CDD" id="cd05269">
    <property type="entry name" value="TMR_SDR_a"/>
    <property type="match status" value="1"/>
</dbReference>
<dbReference type="EMBL" id="BKZW01000006">
    <property type="protein sequence ID" value="GER92187.1"/>
    <property type="molecule type" value="Genomic_DNA"/>
</dbReference>
<evidence type="ECO:0000313" key="3">
    <source>
        <dbReference type="Proteomes" id="UP000326912"/>
    </source>
</evidence>
<dbReference type="Pfam" id="PF05368">
    <property type="entry name" value="NmrA"/>
    <property type="match status" value="1"/>
</dbReference>
<dbReference type="PANTHER" id="PTHR43162">
    <property type="match status" value="1"/>
</dbReference>
<evidence type="ECO:0000259" key="1">
    <source>
        <dbReference type="Pfam" id="PF05368"/>
    </source>
</evidence>
<dbReference type="SUPFAM" id="SSF51735">
    <property type="entry name" value="NAD(P)-binding Rossmann-fold domains"/>
    <property type="match status" value="1"/>
</dbReference>